<dbReference type="InterPro" id="IPR020476">
    <property type="entry name" value="Nudix_hydrolase"/>
</dbReference>
<evidence type="ECO:0000256" key="1">
    <source>
        <dbReference type="ARBA" id="ARBA00001946"/>
    </source>
</evidence>
<dbReference type="InterPro" id="IPR015797">
    <property type="entry name" value="NUDIX_hydrolase-like_dom_sf"/>
</dbReference>
<organism evidence="5 6">
    <name type="scientific">Candidatus Uhrbacteria bacterium CG_4_10_14_0_8_um_filter_58_22</name>
    <dbReference type="NCBI Taxonomy" id="1975029"/>
    <lineage>
        <taxon>Bacteria</taxon>
        <taxon>Candidatus Uhriibacteriota</taxon>
    </lineage>
</organism>
<evidence type="ECO:0000256" key="3">
    <source>
        <dbReference type="RuleBase" id="RU003476"/>
    </source>
</evidence>
<dbReference type="AlphaFoldDB" id="A0A2M7QB15"/>
<feature type="domain" description="Nudix hydrolase" evidence="4">
    <location>
        <begin position="58"/>
        <end position="197"/>
    </location>
</feature>
<dbReference type="PANTHER" id="PTHR43046">
    <property type="entry name" value="GDP-MANNOSE MANNOSYL HYDROLASE"/>
    <property type="match status" value="1"/>
</dbReference>
<dbReference type="InterPro" id="IPR000086">
    <property type="entry name" value="NUDIX_hydrolase_dom"/>
</dbReference>
<comment type="similarity">
    <text evidence="3">Belongs to the Nudix hydrolase family.</text>
</comment>
<dbReference type="PRINTS" id="PR00502">
    <property type="entry name" value="NUDIXFAMILY"/>
</dbReference>
<dbReference type="InterPro" id="IPR020084">
    <property type="entry name" value="NUDIX_hydrolase_CS"/>
</dbReference>
<dbReference type="EMBL" id="PFLC01000007">
    <property type="protein sequence ID" value="PIY63358.1"/>
    <property type="molecule type" value="Genomic_DNA"/>
</dbReference>
<sequence>MFLVKKTKLSRRFRSVLIFGLGNGRPKGSLKMKDDTDGLVTCFRFSDGEAVQVPKQRMRFRPSVYAIIRHGDSLLLILTPDGRYFFPGGEIELGETLKEALVREVGEETGRKIRAAQFFCYKERMILFDNQDGESDQCSHCMLLFFAAELLDPADFEQPLVGVDESVEGQPFWVSIEGLQPDQFREPAGLVFASFLYANS</sequence>
<reference evidence="6" key="1">
    <citation type="submission" date="2017-09" db="EMBL/GenBank/DDBJ databases">
        <title>Depth-based differentiation of microbial function through sediment-hosted aquifers and enrichment of novel symbionts in the deep terrestrial subsurface.</title>
        <authorList>
            <person name="Probst A.J."/>
            <person name="Ladd B."/>
            <person name="Jarett J.K."/>
            <person name="Geller-Mcgrath D.E."/>
            <person name="Sieber C.M.K."/>
            <person name="Emerson J.B."/>
            <person name="Anantharaman K."/>
            <person name="Thomas B.C."/>
            <person name="Malmstrom R."/>
            <person name="Stieglmeier M."/>
            <person name="Klingl A."/>
            <person name="Woyke T."/>
            <person name="Ryan C.M."/>
            <person name="Banfield J.F."/>
        </authorList>
    </citation>
    <scope>NUCLEOTIDE SEQUENCE [LARGE SCALE GENOMIC DNA]</scope>
</reference>
<dbReference type="SUPFAM" id="SSF55811">
    <property type="entry name" value="Nudix"/>
    <property type="match status" value="1"/>
</dbReference>
<protein>
    <recommendedName>
        <fullName evidence="4">Nudix hydrolase domain-containing protein</fullName>
    </recommendedName>
</protein>
<evidence type="ECO:0000313" key="6">
    <source>
        <dbReference type="Proteomes" id="UP000230973"/>
    </source>
</evidence>
<proteinExistence type="inferred from homology"/>
<evidence type="ECO:0000256" key="2">
    <source>
        <dbReference type="ARBA" id="ARBA00022801"/>
    </source>
</evidence>
<gene>
    <name evidence="5" type="ORF">COY93_00370</name>
</gene>
<dbReference type="PROSITE" id="PS51462">
    <property type="entry name" value="NUDIX"/>
    <property type="match status" value="1"/>
</dbReference>
<dbReference type="Pfam" id="PF00293">
    <property type="entry name" value="NUDIX"/>
    <property type="match status" value="1"/>
</dbReference>
<comment type="caution">
    <text evidence="5">The sequence shown here is derived from an EMBL/GenBank/DDBJ whole genome shotgun (WGS) entry which is preliminary data.</text>
</comment>
<name>A0A2M7QB15_9BACT</name>
<evidence type="ECO:0000259" key="4">
    <source>
        <dbReference type="PROSITE" id="PS51462"/>
    </source>
</evidence>
<accession>A0A2M7QB15</accession>
<dbReference type="Gene3D" id="3.90.79.10">
    <property type="entry name" value="Nucleoside Triphosphate Pyrophosphohydrolase"/>
    <property type="match status" value="1"/>
</dbReference>
<evidence type="ECO:0000313" key="5">
    <source>
        <dbReference type="EMBL" id="PIY63358.1"/>
    </source>
</evidence>
<keyword evidence="2 3" id="KW-0378">Hydrolase</keyword>
<dbReference type="PANTHER" id="PTHR43046:SF14">
    <property type="entry name" value="MUTT_NUDIX FAMILY PROTEIN"/>
    <property type="match status" value="1"/>
</dbReference>
<dbReference type="PROSITE" id="PS00893">
    <property type="entry name" value="NUDIX_BOX"/>
    <property type="match status" value="1"/>
</dbReference>
<dbReference type="GO" id="GO:0016787">
    <property type="term" value="F:hydrolase activity"/>
    <property type="evidence" value="ECO:0007669"/>
    <property type="project" value="UniProtKB-KW"/>
</dbReference>
<dbReference type="Proteomes" id="UP000230973">
    <property type="component" value="Unassembled WGS sequence"/>
</dbReference>
<comment type="cofactor">
    <cofactor evidence="1">
        <name>Mg(2+)</name>
        <dbReference type="ChEBI" id="CHEBI:18420"/>
    </cofactor>
</comment>